<gene>
    <name evidence="2" type="ORF">SAMN06295998_104150</name>
</gene>
<protein>
    <submittedName>
        <fullName evidence="2">Uncharacterized protein</fullName>
    </submittedName>
</protein>
<proteinExistence type="predicted"/>
<keyword evidence="3" id="KW-1185">Reference proteome</keyword>
<evidence type="ECO:0000313" key="2">
    <source>
        <dbReference type="EMBL" id="SMC73806.1"/>
    </source>
</evidence>
<evidence type="ECO:0000313" key="3">
    <source>
        <dbReference type="Proteomes" id="UP000192330"/>
    </source>
</evidence>
<dbReference type="RefSeq" id="WP_084352537.1">
    <property type="nucleotide sequence ID" value="NZ_FWYD01000004.1"/>
</dbReference>
<evidence type="ECO:0000256" key="1">
    <source>
        <dbReference type="SAM" id="Phobius"/>
    </source>
</evidence>
<feature type="transmembrane region" description="Helical" evidence="1">
    <location>
        <begin position="103"/>
        <end position="122"/>
    </location>
</feature>
<dbReference type="OrthoDB" id="7872679at2"/>
<name>A0A1W2BLV9_9RHOB</name>
<keyword evidence="1" id="KW-0812">Transmembrane</keyword>
<organism evidence="2 3">
    <name type="scientific">Primorskyibacter flagellatus</name>
    <dbReference type="NCBI Taxonomy" id="1387277"/>
    <lineage>
        <taxon>Bacteria</taxon>
        <taxon>Pseudomonadati</taxon>
        <taxon>Pseudomonadota</taxon>
        <taxon>Alphaproteobacteria</taxon>
        <taxon>Rhodobacterales</taxon>
        <taxon>Roseobacteraceae</taxon>
        <taxon>Primorskyibacter</taxon>
    </lineage>
</organism>
<dbReference type="STRING" id="1387277.SAMN06295998_104150"/>
<dbReference type="EMBL" id="FWYD01000004">
    <property type="protein sequence ID" value="SMC73806.1"/>
    <property type="molecule type" value="Genomic_DNA"/>
</dbReference>
<dbReference type="AlphaFoldDB" id="A0A1W2BLV9"/>
<keyword evidence="1" id="KW-1133">Transmembrane helix</keyword>
<feature type="transmembrane region" description="Helical" evidence="1">
    <location>
        <begin position="75"/>
        <end position="96"/>
    </location>
</feature>
<dbReference type="Proteomes" id="UP000192330">
    <property type="component" value="Unassembled WGS sequence"/>
</dbReference>
<feature type="transmembrane region" description="Helical" evidence="1">
    <location>
        <begin position="45"/>
        <end position="69"/>
    </location>
</feature>
<reference evidence="2 3" key="1">
    <citation type="submission" date="2017-04" db="EMBL/GenBank/DDBJ databases">
        <authorList>
            <person name="Afonso C.L."/>
            <person name="Miller P.J."/>
            <person name="Scott M.A."/>
            <person name="Spackman E."/>
            <person name="Goraichik I."/>
            <person name="Dimitrov K.M."/>
            <person name="Suarez D.L."/>
            <person name="Swayne D.E."/>
        </authorList>
    </citation>
    <scope>NUCLEOTIDE SEQUENCE [LARGE SCALE GENOMIC DNA]</scope>
    <source>
        <strain evidence="2 3">CGMCC 1.12644</strain>
    </source>
</reference>
<feature type="transmembrane region" description="Helical" evidence="1">
    <location>
        <begin position="6"/>
        <end position="33"/>
    </location>
</feature>
<sequence length="125" mass="13185">MFEADFPVVALLIARRFVFPEAILLLALLRLILGQGWVRLPAAAAVLLASGITITVFAPALGLAGTALYGTAARALVSGGVALLLAPSALLLLGAFSRRRPWPWIEIAVVALTLAFILLWAATRI</sequence>
<accession>A0A1W2BLV9</accession>
<keyword evidence="1" id="KW-0472">Membrane</keyword>